<feature type="domain" description="Fibronectin type-III" evidence="4">
    <location>
        <begin position="953"/>
        <end position="1036"/>
    </location>
</feature>
<protein>
    <recommendedName>
        <fullName evidence="8">DUF5110 domain-containing protein</fullName>
    </recommendedName>
</protein>
<accession>A0ABN6SIA5</accession>
<dbReference type="Gene3D" id="3.20.20.80">
    <property type="entry name" value="Glycosidases"/>
    <property type="match status" value="1"/>
</dbReference>
<dbReference type="CDD" id="cd00063">
    <property type="entry name" value="FN3"/>
    <property type="match status" value="1"/>
</dbReference>
<keyword evidence="7" id="KW-1185">Reference proteome</keyword>
<dbReference type="PROSITE" id="PS50853">
    <property type="entry name" value="FN3"/>
    <property type="match status" value="1"/>
</dbReference>
<dbReference type="SUPFAM" id="SSF49384">
    <property type="entry name" value="Carbohydrate-binding domain"/>
    <property type="match status" value="1"/>
</dbReference>
<dbReference type="SUPFAM" id="SSF74650">
    <property type="entry name" value="Galactose mutarotase-like"/>
    <property type="match status" value="1"/>
</dbReference>
<organism evidence="6 7">
    <name type="scientific">Lactobacillus xylocopicola</name>
    <dbReference type="NCBI Taxonomy" id="2976676"/>
    <lineage>
        <taxon>Bacteria</taxon>
        <taxon>Bacillati</taxon>
        <taxon>Bacillota</taxon>
        <taxon>Bacilli</taxon>
        <taxon>Lactobacillales</taxon>
        <taxon>Lactobacillaceae</taxon>
        <taxon>Lactobacillus</taxon>
    </lineage>
</organism>
<evidence type="ECO:0000256" key="1">
    <source>
        <dbReference type="ARBA" id="ARBA00007806"/>
    </source>
</evidence>
<dbReference type="SUPFAM" id="SSF49785">
    <property type="entry name" value="Galactose-binding domain-like"/>
    <property type="match status" value="1"/>
</dbReference>
<dbReference type="InterPro" id="IPR011013">
    <property type="entry name" value="Gal_mutarotase_sf_dom"/>
</dbReference>
<dbReference type="Gene3D" id="1.10.1330.10">
    <property type="entry name" value="Dockerin domain"/>
    <property type="match status" value="1"/>
</dbReference>
<dbReference type="PROSITE" id="PS00018">
    <property type="entry name" value="EF_HAND_1"/>
    <property type="match status" value="2"/>
</dbReference>
<dbReference type="SUPFAM" id="SSF63446">
    <property type="entry name" value="Type I dockerin domain"/>
    <property type="match status" value="1"/>
</dbReference>
<dbReference type="InterPro" id="IPR013783">
    <property type="entry name" value="Ig-like_fold"/>
</dbReference>
<dbReference type="InterPro" id="IPR025887">
    <property type="entry name" value="Glyco_hydro_31_N_dom"/>
</dbReference>
<dbReference type="CDD" id="cd14752">
    <property type="entry name" value="GH31_N"/>
    <property type="match status" value="1"/>
</dbReference>
<sequence length="1586" mass="174439">MAYNNNQSIKNKGDDNNHHTFNYLSAGVASVAIATGFVGILSCPPRVVSAAVVSSRTSMQKNKAAKAKVNVAKLKAKKKISSYAMKNNQEEPVKVEDQADTKQPIGLKDSDEAVQQSITDITKQEKYFEVNYANGQVARLYVLSPKMFRYYIDPDKKYEEHEQSEAGLNAKILQEDGYGTAGMANTTLAQTEKGWKLATGVIDINFDQTAGTMSVNKGDRVILQETEPVKITAKATTQTLKDDQGSNYFGGGTQNGKFRLTGEAVKIVNTNNWVDQGVASPNPFYWSSKGYGVLRYTFKAGNYDFDTSATGTIATTHNESRFDAIYFFDDSSYDLIHDYQELTGLPALTPIYGFYEAHLNAYNRDYWVEVPANTAGAIKYPDGKYYKEYQPASLPADLKDRAIRETLNGEKGGVDYQFSARAMIDQYLDHDMPIGWFLPNDGYGAGYGQTDSLAGNLQNLADFIDYANSKGVQVGLWTQQNLKPVDPANPKPSDRDFEKEIQAGVTALKTDVAWVGNGYSFGLNGTQTAANMINKIKGDLLRPFIITLDGWSGTQNTGAVWTGDETGGQWEYIRFQIPTYIGSGLSGQPNSASDMDGIFGGKNPVINARDYQWKAFTPIQLNMDGWGYNPKNPFAFDEHTTNINRAYLKQKSMLLPYIYSMAADATFAGKPMVRAMFLDYPDYPEAYTDLVKYQYMWGDNFLIAPIYQNTASDSAGNDIRNGIYLPDKNQIWVDYYTGKEYQGGQVLDNFAAPLWKLPVFVKAGAIIPVADATNTPKEYLALQNQRRFELYPNGTSSFKVYEDDGISAQYKAGKYAQTLVKSELQGSNLTISVAPTQGTYTGIDTNRTTEFDVRTKAAPSSIKVKVGSQDVELRQATDLTDFQNSTNVYLLDQNYLTNSYLKDLGSGLEQTFLRIKLDNTDVSQNGITVTITGVDETANPVNQIPPESTAVAVPTDLIQDTAKTTSSAIAVSWQPVDGSQSYNLKVDGVLHANIKDPQFVLTDLKPATTHTFQVQAVTATATSPWSEEKTFKSNDDVFKNAVKINYDDTVSNITGTSIWQAAQPVKYLFDHDLSTVAHSNWFSSEPKQSATPMTITTHLDGITDLDRFVYVPRSDGGNGTITAMNIQTSVDGIHWLDAGSAANWPRNGESKEIKFAPGTKAYWVRFTIPENGSFNQFVSGQEFLLYQKDGTKPVLPGDINDDGVIDENDVTSLRNYAGETRGKDNDFTGYVEKGDINQNGMIDAFDINYVMTRLGNPPASFGESGQVIPSGKLTIATDKTSYNEGDIITVTVSGSNLKNVNALSARIPYNAEELSFEGVQNGSLTGNMVSFAKDKTHSDGSHDVFVIYSNEGEAPRLTGYGTVAVIKFKALKPLNGKTVALSLVDQMLVNQQAKELEPEDTNPITVKVKVNNSTDSGSNTPGGGTNTPGGGSNPGSNTTPGNTTNNTSGDTGQVNPGDKNQQQPKQKSTQVLKHNAYLYDKDGKKTDETMLKAGSTIVTFGTKIINSRKYYDLGNELYLAAGNVDGTERQLRRNSFIYNKRGQRVGRKVLRRKKKLVTYGSAISIKNKQYYMIGKNKLVKKVNFYK</sequence>
<dbReference type="InterPro" id="IPR000322">
    <property type="entry name" value="Glyco_hydro_31_TIM"/>
</dbReference>
<feature type="compositionally biased region" description="Polar residues" evidence="2">
    <location>
        <begin position="1458"/>
        <end position="1472"/>
    </location>
</feature>
<dbReference type="InterPro" id="IPR036116">
    <property type="entry name" value="FN3_sf"/>
</dbReference>
<dbReference type="Pfam" id="PF00963">
    <property type="entry name" value="Cohesin"/>
    <property type="match status" value="1"/>
</dbReference>
<evidence type="ECO:0000256" key="3">
    <source>
        <dbReference type="SAM" id="Phobius"/>
    </source>
</evidence>
<dbReference type="InterPro" id="IPR008979">
    <property type="entry name" value="Galactose-bd-like_sf"/>
</dbReference>
<keyword evidence="3" id="KW-0472">Membrane</keyword>
<dbReference type="InterPro" id="IPR033403">
    <property type="entry name" value="DUF5110"/>
</dbReference>
<feature type="transmembrane region" description="Helical" evidence="3">
    <location>
        <begin position="21"/>
        <end position="41"/>
    </location>
</feature>
<dbReference type="InterPro" id="IPR003961">
    <property type="entry name" value="FN3_dom"/>
</dbReference>
<dbReference type="PANTHER" id="PTHR22762:SF166">
    <property type="entry name" value="ALPHA-GLUCOSIDASE"/>
    <property type="match status" value="1"/>
</dbReference>
<dbReference type="Pfam" id="PF01055">
    <property type="entry name" value="Glyco_hydro_31_2nd"/>
    <property type="match status" value="1"/>
</dbReference>
<keyword evidence="3" id="KW-0812">Transmembrane</keyword>
<dbReference type="CDD" id="cd14254">
    <property type="entry name" value="Dockerin_II"/>
    <property type="match status" value="1"/>
</dbReference>
<feature type="region of interest" description="Disordered" evidence="2">
    <location>
        <begin position="1394"/>
        <end position="1473"/>
    </location>
</feature>
<dbReference type="SUPFAM" id="SSF51011">
    <property type="entry name" value="Glycosyl hydrolase domain"/>
    <property type="match status" value="1"/>
</dbReference>
<proteinExistence type="inferred from homology"/>
<dbReference type="InterPro" id="IPR048395">
    <property type="entry name" value="Glyco_hydro_31_C"/>
</dbReference>
<feature type="compositionally biased region" description="Gly residues" evidence="2">
    <location>
        <begin position="1420"/>
        <end position="1433"/>
    </location>
</feature>
<dbReference type="InterPro" id="IPR013780">
    <property type="entry name" value="Glyco_hydro_b"/>
</dbReference>
<dbReference type="InterPro" id="IPR017853">
    <property type="entry name" value="GH"/>
</dbReference>
<dbReference type="EMBL" id="AP026803">
    <property type="protein sequence ID" value="BDR60053.1"/>
    <property type="molecule type" value="Genomic_DNA"/>
</dbReference>
<dbReference type="SUPFAM" id="SSF49265">
    <property type="entry name" value="Fibronectin type III"/>
    <property type="match status" value="1"/>
</dbReference>
<evidence type="ECO:0000313" key="7">
    <source>
        <dbReference type="Proteomes" id="UP001321741"/>
    </source>
</evidence>
<dbReference type="Gene3D" id="2.60.40.1760">
    <property type="entry name" value="glycosyl hydrolase (family 31)"/>
    <property type="match status" value="1"/>
</dbReference>
<gene>
    <name evidence="6" type="ORF">KIM322_03140</name>
</gene>
<dbReference type="Pfam" id="PF13802">
    <property type="entry name" value="Gal_mutarotas_2"/>
    <property type="match status" value="1"/>
</dbReference>
<dbReference type="InterPro" id="IPR018247">
    <property type="entry name" value="EF_Hand_1_Ca_BS"/>
</dbReference>
<dbReference type="SMART" id="SM00060">
    <property type="entry name" value="FN3"/>
    <property type="match status" value="1"/>
</dbReference>
<comment type="similarity">
    <text evidence="1">Belongs to the glycosyl hydrolase 31 family.</text>
</comment>
<dbReference type="Gene3D" id="2.60.40.1180">
    <property type="entry name" value="Golgi alpha-mannosidase II"/>
    <property type="match status" value="2"/>
</dbReference>
<dbReference type="Pfam" id="PF00404">
    <property type="entry name" value="Dockerin_1"/>
    <property type="match status" value="1"/>
</dbReference>
<dbReference type="InterPro" id="IPR008965">
    <property type="entry name" value="CBM2/CBM3_carb-bd_dom_sf"/>
</dbReference>
<dbReference type="RefSeq" id="WP_317637771.1">
    <property type="nucleotide sequence ID" value="NZ_AP026803.1"/>
</dbReference>
<dbReference type="Proteomes" id="UP001321741">
    <property type="component" value="Chromosome"/>
</dbReference>
<dbReference type="SUPFAM" id="SSF51445">
    <property type="entry name" value="(Trans)glycosidases"/>
    <property type="match status" value="1"/>
</dbReference>
<dbReference type="PROSITE" id="PS51766">
    <property type="entry name" value="DOCKERIN"/>
    <property type="match status" value="1"/>
</dbReference>
<name>A0ABN6SIA5_9LACO</name>
<reference evidence="6 7" key="1">
    <citation type="journal article" date="2023" name="Microbiol. Spectr.">
        <title>Symbiosis of Carpenter Bees with Uncharacterized Lactic Acid Bacteria Showing NAD Auxotrophy.</title>
        <authorList>
            <person name="Kawasaki S."/>
            <person name="Ozawa K."/>
            <person name="Mori T."/>
            <person name="Yamamoto A."/>
            <person name="Ito M."/>
            <person name="Ohkuma M."/>
            <person name="Sakamoto M."/>
            <person name="Matsutani M."/>
        </authorList>
    </citation>
    <scope>NUCLEOTIDE SEQUENCE [LARGE SCALE GENOMIC DNA]</scope>
    <source>
        <strain evidence="6 7">Kim32-2</strain>
    </source>
</reference>
<dbReference type="InterPro" id="IPR016134">
    <property type="entry name" value="Dockerin_dom"/>
</dbReference>
<evidence type="ECO:0000313" key="6">
    <source>
        <dbReference type="EMBL" id="BDR60053.1"/>
    </source>
</evidence>
<dbReference type="Gene3D" id="2.60.40.680">
    <property type="match status" value="1"/>
</dbReference>
<dbReference type="InterPro" id="IPR002105">
    <property type="entry name" value="Dockerin_1_rpt"/>
</dbReference>
<dbReference type="Pfam" id="PF03217">
    <property type="entry name" value="SlpA"/>
    <property type="match status" value="2"/>
</dbReference>
<dbReference type="Gene3D" id="2.60.40.10">
    <property type="entry name" value="Immunoglobulins"/>
    <property type="match status" value="1"/>
</dbReference>
<feature type="compositionally biased region" description="Low complexity" evidence="2">
    <location>
        <begin position="1434"/>
        <end position="1452"/>
    </location>
</feature>
<evidence type="ECO:0008006" key="8">
    <source>
        <dbReference type="Google" id="ProtNLM"/>
    </source>
</evidence>
<dbReference type="Gene3D" id="2.60.120.260">
    <property type="entry name" value="Galactose-binding domain-like"/>
    <property type="match status" value="1"/>
</dbReference>
<dbReference type="Pfam" id="PF17137">
    <property type="entry name" value="DUF5110"/>
    <property type="match status" value="1"/>
</dbReference>
<dbReference type="InterPro" id="IPR036439">
    <property type="entry name" value="Dockerin_dom_sf"/>
</dbReference>
<dbReference type="PANTHER" id="PTHR22762">
    <property type="entry name" value="ALPHA-GLUCOSIDASE"/>
    <property type="match status" value="1"/>
</dbReference>
<dbReference type="InterPro" id="IPR024968">
    <property type="entry name" value="SlpA_C_lactobacillus"/>
</dbReference>
<evidence type="ECO:0000259" key="4">
    <source>
        <dbReference type="PROSITE" id="PS50853"/>
    </source>
</evidence>
<dbReference type="Pfam" id="PF21365">
    <property type="entry name" value="Glyco_hydro_31_3rd"/>
    <property type="match status" value="1"/>
</dbReference>
<evidence type="ECO:0000256" key="2">
    <source>
        <dbReference type="SAM" id="MobiDB-lite"/>
    </source>
</evidence>
<dbReference type="InterPro" id="IPR002102">
    <property type="entry name" value="Cohesin_dom"/>
</dbReference>
<feature type="domain" description="Dockerin" evidence="5">
    <location>
        <begin position="1192"/>
        <end position="1263"/>
    </location>
</feature>
<keyword evidence="3" id="KW-1133">Transmembrane helix</keyword>
<dbReference type="Pfam" id="PF00754">
    <property type="entry name" value="F5_F8_type_C"/>
    <property type="match status" value="1"/>
</dbReference>
<evidence type="ECO:0000259" key="5">
    <source>
        <dbReference type="PROSITE" id="PS51766"/>
    </source>
</evidence>
<dbReference type="Pfam" id="PF00041">
    <property type="entry name" value="fn3"/>
    <property type="match status" value="1"/>
</dbReference>
<dbReference type="InterPro" id="IPR000421">
    <property type="entry name" value="FA58C"/>
</dbReference>